<dbReference type="AlphaFoldDB" id="A0A974XDK0"/>
<comment type="pathway">
    <text evidence="4">Amino-acid biosynthesis.</text>
</comment>
<dbReference type="SUPFAM" id="SSF51366">
    <property type="entry name" value="Ribulose-phoshate binding barrel"/>
    <property type="match status" value="1"/>
</dbReference>
<organism evidence="6 7">
    <name type="scientific">Candidatus Vidania fulgoroideorum</name>
    <dbReference type="NCBI Taxonomy" id="881286"/>
    <lineage>
        <taxon>Bacteria</taxon>
        <taxon>Pseudomonadati</taxon>
        <taxon>Pseudomonadota</taxon>
        <taxon>Betaproteobacteria</taxon>
        <taxon>Candidatus Vidania</taxon>
    </lineage>
</organism>
<keyword evidence="3 5" id="KW-0368">Histidine biosynthesis</keyword>
<evidence type="ECO:0000256" key="3">
    <source>
        <dbReference type="ARBA" id="ARBA00023102"/>
    </source>
</evidence>
<dbReference type="GO" id="GO:0003949">
    <property type="term" value="F:1-(5-phosphoribosyl)-5-[(5-phosphoribosylamino)methylideneamino]imidazole-4-carboxamide isomerase activity"/>
    <property type="evidence" value="ECO:0007669"/>
    <property type="project" value="InterPro"/>
</dbReference>
<dbReference type="InterPro" id="IPR011060">
    <property type="entry name" value="RibuloseP-bd_barrel"/>
</dbReference>
<dbReference type="PANTHER" id="PTHR43090:SF2">
    <property type="entry name" value="1-(5-PHOSPHORIBOSYL)-5-[(5-PHOSPHORIBOSYLAMINO)METHYLIDENEAMINO] IMIDAZOLE-4-CARBOXAMIDE ISOMERASE"/>
    <property type="match status" value="1"/>
</dbReference>
<comment type="similarity">
    <text evidence="1 5">Belongs to the HisA/HisF family.</text>
</comment>
<dbReference type="PANTHER" id="PTHR43090">
    <property type="entry name" value="1-(5-PHOSPHORIBOSYL)-5-[(5-PHOSPHORIBOSYLAMINO)METHYLIDENEAMINO] IMIDAZOLE-4-CARBOXAMIDE ISOMERASE"/>
    <property type="match status" value="1"/>
</dbReference>
<evidence type="ECO:0000256" key="4">
    <source>
        <dbReference type="ARBA" id="ARBA00029440"/>
    </source>
</evidence>
<dbReference type="Pfam" id="PF00977">
    <property type="entry name" value="His_biosynth"/>
    <property type="match status" value="1"/>
</dbReference>
<reference evidence="6" key="2">
    <citation type="submission" date="2021-03" db="EMBL/GenBank/DDBJ databases">
        <title>Alternative transmission patterns in independently acquired nutritional co-symbionts of Dictyopharidae planthoppers.</title>
        <authorList>
            <person name="Michalik A."/>
            <person name="Lukasik P."/>
        </authorList>
    </citation>
    <scope>NUCLEOTIDE SEQUENCE</scope>
    <source>
        <strain evidence="6">DICMUL</strain>
    </source>
</reference>
<evidence type="ECO:0008006" key="8">
    <source>
        <dbReference type="Google" id="ProtNLM"/>
    </source>
</evidence>
<evidence type="ECO:0000313" key="6">
    <source>
        <dbReference type="EMBL" id="QSW37769.1"/>
    </source>
</evidence>
<dbReference type="GO" id="GO:0000105">
    <property type="term" value="P:L-histidine biosynthetic process"/>
    <property type="evidence" value="ECO:0007669"/>
    <property type="project" value="UniProtKB-KW"/>
</dbReference>
<keyword evidence="2 5" id="KW-0028">Amino-acid biosynthesis</keyword>
<gene>
    <name evidence="6" type="ORF">JSR02_00410</name>
</gene>
<protein>
    <recommendedName>
        <fullName evidence="8">1-(5-phosphoribosyl)-5-((5-phosphoribosylamino)methylideneamino)imidazole-4-carboxamide isomerase</fullName>
    </recommendedName>
</protein>
<dbReference type="EMBL" id="CP071410">
    <property type="protein sequence ID" value="QSW37769.1"/>
    <property type="molecule type" value="Genomic_DNA"/>
</dbReference>
<dbReference type="GO" id="GO:0005737">
    <property type="term" value="C:cytoplasm"/>
    <property type="evidence" value="ECO:0007669"/>
    <property type="project" value="TreeGrafter"/>
</dbReference>
<sequence>MQLIPAIDIYKNRCLRLTQGNFKKKTYISKNYLLNKINNKHYNRIHIIDLEGAKSGKVKNLNTVIKLARQIRKANPNIKIQSGGGIRNISHIKTLISENIEVILSTTLLTGNQLINIKNYIKHLILSIDYKQNKVFIKGWQQEHSKLTHLINAVNTTNLPKVIFTDINRDGTRKGINKTNITKIIKRVCKKKKIMFAGGLNNTHEFKNLTTCLKTTHIYGIIGGKFLF</sequence>
<proteinExistence type="inferred from homology"/>
<name>A0A974XDK0_9PROT</name>
<dbReference type="InterPro" id="IPR013785">
    <property type="entry name" value="Aldolase_TIM"/>
</dbReference>
<dbReference type="Proteomes" id="UP000663602">
    <property type="component" value="Chromosome"/>
</dbReference>
<reference evidence="6" key="1">
    <citation type="submission" date="2021-02" db="EMBL/GenBank/DDBJ databases">
        <authorList>
            <person name="Franco D."/>
        </authorList>
    </citation>
    <scope>NUCLEOTIDE SEQUENCE</scope>
    <source>
        <strain evidence="6">DICMUL</strain>
    </source>
</reference>
<dbReference type="InterPro" id="IPR044524">
    <property type="entry name" value="Isoase_HisA-like"/>
</dbReference>
<evidence type="ECO:0000256" key="5">
    <source>
        <dbReference type="RuleBase" id="RU003657"/>
    </source>
</evidence>
<dbReference type="InterPro" id="IPR006062">
    <property type="entry name" value="His_biosynth"/>
</dbReference>
<evidence type="ECO:0000256" key="2">
    <source>
        <dbReference type="ARBA" id="ARBA00022605"/>
    </source>
</evidence>
<dbReference type="GO" id="GO:0000162">
    <property type="term" value="P:L-tryptophan biosynthetic process"/>
    <property type="evidence" value="ECO:0007669"/>
    <property type="project" value="TreeGrafter"/>
</dbReference>
<evidence type="ECO:0000313" key="7">
    <source>
        <dbReference type="Proteomes" id="UP000663602"/>
    </source>
</evidence>
<evidence type="ECO:0000256" key="1">
    <source>
        <dbReference type="ARBA" id="ARBA00009667"/>
    </source>
</evidence>
<accession>A0A974XDK0</accession>
<dbReference type="Gene3D" id="3.20.20.70">
    <property type="entry name" value="Aldolase class I"/>
    <property type="match status" value="1"/>
</dbReference>